<keyword evidence="7" id="KW-0183">Conidiation</keyword>
<reference evidence="9" key="1">
    <citation type="submission" date="2021-02" db="EMBL/GenBank/DDBJ databases">
        <authorList>
            <person name="Syme A R."/>
            <person name="Syme A R."/>
            <person name="Moolhuijzen P."/>
        </authorList>
    </citation>
    <scope>NUCLEOTIDE SEQUENCE</scope>
    <source>
        <strain evidence="9">W1-1</strain>
    </source>
</reference>
<dbReference type="PANTHER" id="PTHR22934:SF25">
    <property type="entry name" value="DEVELOPMENTAL REGULATORY PROTEIN WETA"/>
    <property type="match status" value="1"/>
</dbReference>
<feature type="region of interest" description="Disordered" evidence="8">
    <location>
        <begin position="424"/>
        <end position="521"/>
    </location>
</feature>
<dbReference type="AlphaFoldDB" id="A0A6S6VK90"/>
<evidence type="ECO:0000256" key="2">
    <source>
        <dbReference type="ARBA" id="ARBA00015342"/>
    </source>
</evidence>
<name>A0A6S6VK90_9PLEO</name>
<feature type="compositionally biased region" description="Polar residues" evidence="8">
    <location>
        <begin position="470"/>
        <end position="479"/>
    </location>
</feature>
<dbReference type="EMBL" id="HG992978">
    <property type="protein sequence ID" value="CAE7013472.1"/>
    <property type="molecule type" value="Genomic_DNA"/>
</dbReference>
<proteinExistence type="inferred from homology"/>
<comment type="similarity">
    <text evidence="1">Belongs to the wetA family.</text>
</comment>
<keyword evidence="5" id="KW-0010">Activator</keyword>
<dbReference type="GO" id="GO:0030435">
    <property type="term" value="P:sporulation resulting in formation of a cellular spore"/>
    <property type="evidence" value="ECO:0007669"/>
    <property type="project" value="UniProtKB-KW"/>
</dbReference>
<dbReference type="InterPro" id="IPR040112">
    <property type="entry name" value="WetA"/>
</dbReference>
<dbReference type="PANTHER" id="PTHR22934">
    <property type="entry name" value="PROTEIN ESC1/WETA-RELATED"/>
    <property type="match status" value="1"/>
</dbReference>
<gene>
    <name evidence="9" type="ORF">PTTW11_02511</name>
</gene>
<evidence type="ECO:0000313" key="10">
    <source>
        <dbReference type="Proteomes" id="UP000472372"/>
    </source>
</evidence>
<sequence length="553" mass="60729">MTSLRHRINTIPMRPINNKEVEVMDLERLIAEFVDPDMLHHFSDSTPDQDLAHLFDLPSSNESEPFDTVPIPDWNTHATWHKALEDSQQNPISARCDNSTSSIYLSSATGKEPHSDSELLSFDDIFEATRNQLRSISQPSTPRPHTSARSVKKAISFHHQKSVRGVTKLPKKSPAASFAKMMQPSYHRSPIPDIWTRKAESTKGSFQRCSSQEMVSPPLSSKVAQQESSNDLFAPYSQPQVYTHTCSPIPHDESDLSNYQLTPSASPAIGIYNDNDNDKSFRSNMGLVLSSSSASSAAFSALQTPPSSLPLPMTTWGPETSPGLDFSFSASPEFSNDTKTAGWWDDQIATSQPSHPTSIHKGNSRCTSQNMGLGITCDSSFGFNVNSTGLPVPSASASFEMPTFSTYPTLSHAPQQQVDQMIPIGRPVSRSPSPNTQPRFHRRRPSTNSHPHHRTSSSSQRRKSSNGSTYSSRQMSSTGGSDGFVNFTPDDSRKILTGVAPSGSSKTKARREKEAADKRRKISQAAMKAVIEAGGDINSLRRLEREAFLAMEG</sequence>
<evidence type="ECO:0000256" key="1">
    <source>
        <dbReference type="ARBA" id="ARBA00008881"/>
    </source>
</evidence>
<evidence type="ECO:0000256" key="3">
    <source>
        <dbReference type="ARBA" id="ARBA00022969"/>
    </source>
</evidence>
<dbReference type="GO" id="GO:0048315">
    <property type="term" value="P:conidium formation"/>
    <property type="evidence" value="ECO:0007669"/>
    <property type="project" value="UniProtKB-KW"/>
</dbReference>
<evidence type="ECO:0000256" key="4">
    <source>
        <dbReference type="ARBA" id="ARBA00023015"/>
    </source>
</evidence>
<keyword evidence="4" id="KW-0805">Transcription regulation</keyword>
<keyword evidence="3" id="KW-0749">Sporulation</keyword>
<feature type="compositionally biased region" description="Basic residues" evidence="8">
    <location>
        <begin position="439"/>
        <end position="464"/>
    </location>
</feature>
<protein>
    <recommendedName>
        <fullName evidence="2">Developmental regulatory protein wetA</fullName>
    </recommendedName>
</protein>
<accession>A0A6S6VK90</accession>
<evidence type="ECO:0000256" key="6">
    <source>
        <dbReference type="ARBA" id="ARBA00023163"/>
    </source>
</evidence>
<evidence type="ECO:0000256" key="7">
    <source>
        <dbReference type="ARBA" id="ARBA00023321"/>
    </source>
</evidence>
<evidence type="ECO:0000256" key="5">
    <source>
        <dbReference type="ARBA" id="ARBA00023159"/>
    </source>
</evidence>
<organism evidence="9 10">
    <name type="scientific">Pyrenophora teres f. teres</name>
    <dbReference type="NCBI Taxonomy" id="97479"/>
    <lineage>
        <taxon>Eukaryota</taxon>
        <taxon>Fungi</taxon>
        <taxon>Dikarya</taxon>
        <taxon>Ascomycota</taxon>
        <taxon>Pezizomycotina</taxon>
        <taxon>Dothideomycetes</taxon>
        <taxon>Pleosporomycetidae</taxon>
        <taxon>Pleosporales</taxon>
        <taxon>Pleosporineae</taxon>
        <taxon>Pleosporaceae</taxon>
        <taxon>Pyrenophora</taxon>
    </lineage>
</organism>
<dbReference type="Proteomes" id="UP000472372">
    <property type="component" value="Chromosome 2"/>
</dbReference>
<keyword evidence="6" id="KW-0804">Transcription</keyword>
<evidence type="ECO:0000313" key="9">
    <source>
        <dbReference type="EMBL" id="CAE7013472.1"/>
    </source>
</evidence>
<evidence type="ECO:0000256" key="8">
    <source>
        <dbReference type="SAM" id="MobiDB-lite"/>
    </source>
</evidence>